<dbReference type="Proteomes" id="UP001732700">
    <property type="component" value="Chromosome 2D"/>
</dbReference>
<evidence type="ECO:0000313" key="1">
    <source>
        <dbReference type="EnsemblPlants" id="AVESA.00010b.r2.2DG0354150.1.CDS.1"/>
    </source>
</evidence>
<sequence length="323" mass="36346">MFSDKNLLGIGGFGSVYKGKLRKPRSIEISVKRVSHESRQGTKEFIAEVSSIARLRHRNLVPLLGYCRRKGELLLVYDHMPNGSLDKYLYDRSAGTLDWRQRLHIIRGVAAGLLYLHEDWEQVIIHRDVKASNVLLDSEMNGRLGDFGFARLYDHGANAQTTHVVGTMGYLAPELGHTGKATPSTDVFAFGAFLLEMTCGRRPIEQHERERTIVLMDWVTEQWRKGTIIHAVDTRIPNGFSLDKVTLVLKLALLCSHPLRTARPTMRQVMKYLNGDMLLPKLSPAYLSFTMLERMFNGEFNQNMLADASSTSIGAISDLSGGR</sequence>
<evidence type="ECO:0000313" key="2">
    <source>
        <dbReference type="Proteomes" id="UP001732700"/>
    </source>
</evidence>
<organism evidence="1 2">
    <name type="scientific">Avena sativa</name>
    <name type="common">Oat</name>
    <dbReference type="NCBI Taxonomy" id="4498"/>
    <lineage>
        <taxon>Eukaryota</taxon>
        <taxon>Viridiplantae</taxon>
        <taxon>Streptophyta</taxon>
        <taxon>Embryophyta</taxon>
        <taxon>Tracheophyta</taxon>
        <taxon>Spermatophyta</taxon>
        <taxon>Magnoliopsida</taxon>
        <taxon>Liliopsida</taxon>
        <taxon>Poales</taxon>
        <taxon>Poaceae</taxon>
        <taxon>BOP clade</taxon>
        <taxon>Pooideae</taxon>
        <taxon>Poodae</taxon>
        <taxon>Poeae</taxon>
        <taxon>Poeae Chloroplast Group 1 (Aveneae type)</taxon>
        <taxon>Aveninae</taxon>
        <taxon>Avena</taxon>
    </lineage>
</organism>
<name>A0ACD5V0H7_AVESA</name>
<proteinExistence type="predicted"/>
<dbReference type="EnsemblPlants" id="AVESA.00010b.r2.2DG0354150.1">
    <property type="protein sequence ID" value="AVESA.00010b.r2.2DG0354150.1.CDS.1"/>
    <property type="gene ID" value="AVESA.00010b.r2.2DG0354150"/>
</dbReference>
<keyword evidence="2" id="KW-1185">Reference proteome</keyword>
<accession>A0ACD5V0H7</accession>
<protein>
    <submittedName>
        <fullName evidence="1">Uncharacterized protein</fullName>
    </submittedName>
</protein>
<reference evidence="1" key="1">
    <citation type="submission" date="2021-05" db="EMBL/GenBank/DDBJ databases">
        <authorList>
            <person name="Scholz U."/>
            <person name="Mascher M."/>
            <person name="Fiebig A."/>
        </authorList>
    </citation>
    <scope>NUCLEOTIDE SEQUENCE [LARGE SCALE GENOMIC DNA]</scope>
</reference>
<reference evidence="1" key="2">
    <citation type="submission" date="2025-09" db="UniProtKB">
        <authorList>
            <consortium name="EnsemblPlants"/>
        </authorList>
    </citation>
    <scope>IDENTIFICATION</scope>
</reference>